<dbReference type="InterPro" id="IPR001387">
    <property type="entry name" value="Cro/C1-type_HTH"/>
</dbReference>
<reference evidence="2 3" key="1">
    <citation type="submission" date="2020-10" db="EMBL/GenBank/DDBJ databases">
        <title>ChiBAC.</title>
        <authorList>
            <person name="Zenner C."/>
            <person name="Hitch T.C.A."/>
            <person name="Clavel T."/>
        </authorList>
    </citation>
    <scope>NUCLEOTIDE SEQUENCE [LARGE SCALE GENOMIC DNA]</scope>
    <source>
        <strain evidence="2 3">DSM 108706</strain>
    </source>
</reference>
<dbReference type="Proteomes" id="UP001516588">
    <property type="component" value="Unassembled WGS sequence"/>
</dbReference>
<proteinExistence type="predicted"/>
<name>A0ABR9QX54_9FIRM</name>
<organism evidence="2 3">
    <name type="scientific">Gallibacter intestinalis</name>
    <dbReference type="NCBI Taxonomy" id="2779356"/>
    <lineage>
        <taxon>Bacteria</taxon>
        <taxon>Bacillati</taxon>
        <taxon>Bacillota</taxon>
        <taxon>Clostridia</taxon>
        <taxon>Eubacteriales</taxon>
        <taxon>Eubacteriaceae</taxon>
        <taxon>Gallibacter</taxon>
    </lineage>
</organism>
<feature type="domain" description="HTH cro/C1-type" evidence="1">
    <location>
        <begin position="24"/>
        <end position="61"/>
    </location>
</feature>
<gene>
    <name evidence="2" type="ORF">INF20_04090</name>
</gene>
<evidence type="ECO:0000313" key="3">
    <source>
        <dbReference type="Proteomes" id="UP001516588"/>
    </source>
</evidence>
<dbReference type="InterPro" id="IPR010982">
    <property type="entry name" value="Lambda_DNA-bd_dom_sf"/>
</dbReference>
<protein>
    <submittedName>
        <fullName evidence="2">Helix-turn-helix transcriptional regulator</fullName>
    </submittedName>
</protein>
<keyword evidence="3" id="KW-1185">Reference proteome</keyword>
<evidence type="ECO:0000259" key="1">
    <source>
        <dbReference type="PROSITE" id="PS50943"/>
    </source>
</evidence>
<evidence type="ECO:0000313" key="2">
    <source>
        <dbReference type="EMBL" id="MBE5035462.1"/>
    </source>
</evidence>
<dbReference type="PROSITE" id="PS50943">
    <property type="entry name" value="HTH_CROC1"/>
    <property type="match status" value="1"/>
</dbReference>
<dbReference type="RefSeq" id="WP_226385109.1">
    <property type="nucleotide sequence ID" value="NZ_JADCKA010000005.1"/>
</dbReference>
<dbReference type="Gene3D" id="1.10.260.40">
    <property type="entry name" value="lambda repressor-like DNA-binding domains"/>
    <property type="match status" value="1"/>
</dbReference>
<dbReference type="SUPFAM" id="SSF47413">
    <property type="entry name" value="lambda repressor-like DNA-binding domains"/>
    <property type="match status" value="1"/>
</dbReference>
<comment type="caution">
    <text evidence="2">The sequence shown here is derived from an EMBL/GenBank/DDBJ whole genome shotgun (WGS) entry which is preliminary data.</text>
</comment>
<sequence>MAVQYNKLWKRLIDMKIKKSALTEMAGVSASTIAKLSHDEYVSLEILERICRALHCEIGDVVELRRGAEES</sequence>
<dbReference type="CDD" id="cd00093">
    <property type="entry name" value="HTH_XRE"/>
    <property type="match status" value="1"/>
</dbReference>
<dbReference type="Pfam" id="PF13443">
    <property type="entry name" value="HTH_26"/>
    <property type="match status" value="1"/>
</dbReference>
<accession>A0ABR9QX54</accession>
<dbReference type="EMBL" id="JADCKA010000005">
    <property type="protein sequence ID" value="MBE5035462.1"/>
    <property type="molecule type" value="Genomic_DNA"/>
</dbReference>